<feature type="compositionally biased region" description="Polar residues" evidence="8">
    <location>
        <begin position="22"/>
        <end position="38"/>
    </location>
</feature>
<keyword evidence="6 7" id="KW-0720">Serine protease</keyword>
<dbReference type="InterPro" id="IPR008256">
    <property type="entry name" value="Peptidase_S1B"/>
</dbReference>
<evidence type="ECO:0000256" key="1">
    <source>
        <dbReference type="ARBA" id="ARBA00007664"/>
    </source>
</evidence>
<evidence type="ECO:0000313" key="10">
    <source>
        <dbReference type="Proteomes" id="UP001273166"/>
    </source>
</evidence>
<dbReference type="PROSITE" id="PS00134">
    <property type="entry name" value="TRYPSIN_HIS"/>
    <property type="match status" value="1"/>
</dbReference>
<dbReference type="InterPro" id="IPR043504">
    <property type="entry name" value="Peptidase_S1_PA_chymotrypsin"/>
</dbReference>
<dbReference type="PANTHER" id="PTHR15462:SF8">
    <property type="entry name" value="SERINE PROTEASE"/>
    <property type="match status" value="1"/>
</dbReference>
<evidence type="ECO:0000313" key="9">
    <source>
        <dbReference type="EMBL" id="KAK3309472.1"/>
    </source>
</evidence>
<reference evidence="9" key="1">
    <citation type="journal article" date="2023" name="Mol. Phylogenet. Evol.">
        <title>Genome-scale phylogeny and comparative genomics of the fungal order Sordariales.</title>
        <authorList>
            <person name="Hensen N."/>
            <person name="Bonometti L."/>
            <person name="Westerberg I."/>
            <person name="Brannstrom I.O."/>
            <person name="Guillou S."/>
            <person name="Cros-Aarteil S."/>
            <person name="Calhoun S."/>
            <person name="Haridas S."/>
            <person name="Kuo A."/>
            <person name="Mondo S."/>
            <person name="Pangilinan J."/>
            <person name="Riley R."/>
            <person name="LaButti K."/>
            <person name="Andreopoulos B."/>
            <person name="Lipzen A."/>
            <person name="Chen C."/>
            <person name="Yan M."/>
            <person name="Daum C."/>
            <person name="Ng V."/>
            <person name="Clum A."/>
            <person name="Steindorff A."/>
            <person name="Ohm R.A."/>
            <person name="Martin F."/>
            <person name="Silar P."/>
            <person name="Natvig D.O."/>
            <person name="Lalanne C."/>
            <person name="Gautier V."/>
            <person name="Ament-Velasquez S.L."/>
            <person name="Kruys A."/>
            <person name="Hutchinson M.I."/>
            <person name="Powell A.J."/>
            <person name="Barry K."/>
            <person name="Miller A.N."/>
            <person name="Grigoriev I.V."/>
            <person name="Debuchy R."/>
            <person name="Gladieux P."/>
            <person name="Hiltunen Thoren M."/>
            <person name="Johannesson H."/>
        </authorList>
    </citation>
    <scope>NUCLEOTIDE SEQUENCE</scope>
    <source>
        <strain evidence="9">CBS 333.67</strain>
    </source>
</reference>
<name>A0AAJ0H0B2_9PEZI</name>
<dbReference type="GO" id="GO:0006508">
    <property type="term" value="P:proteolysis"/>
    <property type="evidence" value="ECO:0007669"/>
    <property type="project" value="UniProtKB-KW"/>
</dbReference>
<dbReference type="PANTHER" id="PTHR15462">
    <property type="entry name" value="SERINE PROTEASE"/>
    <property type="match status" value="1"/>
</dbReference>
<dbReference type="InterPro" id="IPR050966">
    <property type="entry name" value="Glutamyl_endopeptidase"/>
</dbReference>
<dbReference type="GO" id="GO:0004252">
    <property type="term" value="F:serine-type endopeptidase activity"/>
    <property type="evidence" value="ECO:0007669"/>
    <property type="project" value="InterPro"/>
</dbReference>
<comment type="similarity">
    <text evidence="2 7">Belongs to the peptidase S1B family.</text>
</comment>
<dbReference type="Pfam" id="PF13365">
    <property type="entry name" value="Trypsin_2"/>
    <property type="match status" value="1"/>
</dbReference>
<evidence type="ECO:0000256" key="7">
    <source>
        <dbReference type="RuleBase" id="RU004296"/>
    </source>
</evidence>
<evidence type="ECO:0000256" key="4">
    <source>
        <dbReference type="ARBA" id="ARBA00022729"/>
    </source>
</evidence>
<evidence type="ECO:0000256" key="3">
    <source>
        <dbReference type="ARBA" id="ARBA00022670"/>
    </source>
</evidence>
<evidence type="ECO:0000256" key="6">
    <source>
        <dbReference type="ARBA" id="ARBA00022825"/>
    </source>
</evidence>
<keyword evidence="4" id="KW-0732">Signal</keyword>
<dbReference type="Gene3D" id="2.40.10.10">
    <property type="entry name" value="Trypsin-like serine proteases"/>
    <property type="match status" value="2"/>
</dbReference>
<dbReference type="PRINTS" id="PR00839">
    <property type="entry name" value="V8PROTEASE"/>
</dbReference>
<proteinExistence type="inferred from homology"/>
<gene>
    <name evidence="9" type="ORF">B0T15DRAFT_545269</name>
</gene>
<dbReference type="RefSeq" id="XP_062725252.1">
    <property type="nucleotide sequence ID" value="XM_062870127.1"/>
</dbReference>
<dbReference type="AlphaFoldDB" id="A0AAJ0H0B2"/>
<dbReference type="InterPro" id="IPR000126">
    <property type="entry name" value="V8_ser_AS"/>
</dbReference>
<dbReference type="InterPro" id="IPR018114">
    <property type="entry name" value="TRYPSIN_HIS"/>
</dbReference>
<keyword evidence="9" id="KW-0482">Metalloprotease</keyword>
<dbReference type="PROSITE" id="PS00673">
    <property type="entry name" value="V8_SER"/>
    <property type="match status" value="1"/>
</dbReference>
<dbReference type="GO" id="GO:0008237">
    <property type="term" value="F:metallopeptidase activity"/>
    <property type="evidence" value="ECO:0007669"/>
    <property type="project" value="UniProtKB-KW"/>
</dbReference>
<evidence type="ECO:0000256" key="5">
    <source>
        <dbReference type="ARBA" id="ARBA00022801"/>
    </source>
</evidence>
<sequence>MSSGFINDPRVLHPDVKAGPNLPQQDGAQKPGSNGPTTENTDVYFWYFGKDVSTESATPAYSQSMLSVHANPPGVESVVNTIDGRASVASADYSTATGKYRGIVKLFLLYDGQVTGDATPEEATWAIATGFLVSADVVVTAGHCAFDYSRGLGRLIQAKAYVGYGTNSVAFSYGAAVATTDGWINKSGSEPADLSFIKLKRAFTAQEVSTYYNMKATPLSGRGVNLGVVGYPGDIVGQNGERGASLYEMFRRTDYDLAAADRKMLQYQIDTYGGNSGSPVFDSEKAVDVIGVHVLGGYSYNSASVFNGNYGNRCHAYFLVAQALTDDQNNPPGSSHPAGKPDWLWKCTKETTESDTDPVGAELDTVMNSAKTVVKAPATSIVDWAQPLTFGTEAGPRLSILSSAAIATAGRLAADSVSGANVESLSCTRPYDGILGRSILAECALQHFLSLSPEDQKPYREKMGNKVTALKPLYTRVGPRILRGTLEPSMRLLLSTIAGPPDSGSVRATRESLDAEKDTGFGRALTADEEAFMKGLIDTADRDAVESFWSTLTTIGDVIGSAFRKAGPVIADVAKIGLPLLLGSGTGTEAAGGGRPLPPPPPSALDPLGHRALLAEACLQTYVECIQTESATRRKSIFSKILDKVKVFGPIMMRASPYVAKYIAPVVADVLREVNGQNKAEFLDFTYGK</sequence>
<dbReference type="InterPro" id="IPR009003">
    <property type="entry name" value="Peptidase_S1_PA"/>
</dbReference>
<feature type="region of interest" description="Disordered" evidence="8">
    <location>
        <begin position="1"/>
        <end position="38"/>
    </location>
</feature>
<dbReference type="SUPFAM" id="SSF50494">
    <property type="entry name" value="Trypsin-like serine proteases"/>
    <property type="match status" value="1"/>
</dbReference>
<organism evidence="9 10">
    <name type="scientific">Chaetomium strumarium</name>
    <dbReference type="NCBI Taxonomy" id="1170767"/>
    <lineage>
        <taxon>Eukaryota</taxon>
        <taxon>Fungi</taxon>
        <taxon>Dikarya</taxon>
        <taxon>Ascomycota</taxon>
        <taxon>Pezizomycotina</taxon>
        <taxon>Sordariomycetes</taxon>
        <taxon>Sordariomycetidae</taxon>
        <taxon>Sordariales</taxon>
        <taxon>Chaetomiaceae</taxon>
        <taxon>Chaetomium</taxon>
    </lineage>
</organism>
<evidence type="ECO:0000256" key="8">
    <source>
        <dbReference type="SAM" id="MobiDB-lite"/>
    </source>
</evidence>
<dbReference type="EMBL" id="JAUDZG010000001">
    <property type="protein sequence ID" value="KAK3309472.1"/>
    <property type="molecule type" value="Genomic_DNA"/>
</dbReference>
<keyword evidence="3 7" id="KW-0645">Protease</keyword>
<comment type="similarity">
    <text evidence="1">Belongs to the peptidase S1 family.</text>
</comment>
<evidence type="ECO:0000256" key="2">
    <source>
        <dbReference type="ARBA" id="ARBA00008764"/>
    </source>
</evidence>
<keyword evidence="5 7" id="KW-0378">Hydrolase</keyword>
<accession>A0AAJ0H0B2</accession>
<comment type="caution">
    <text evidence="9">The sequence shown here is derived from an EMBL/GenBank/DDBJ whole genome shotgun (WGS) entry which is preliminary data.</text>
</comment>
<protein>
    <recommendedName>
        <fullName evidence="7">Serine protease</fullName>
        <ecNumber evidence="7">3.4.21.-</ecNumber>
    </recommendedName>
</protein>
<dbReference type="GeneID" id="87888956"/>
<keyword evidence="10" id="KW-1185">Reference proteome</keyword>
<dbReference type="Proteomes" id="UP001273166">
    <property type="component" value="Unassembled WGS sequence"/>
</dbReference>
<dbReference type="EC" id="3.4.21.-" evidence="7"/>
<reference evidence="9" key="2">
    <citation type="submission" date="2023-06" db="EMBL/GenBank/DDBJ databases">
        <authorList>
            <consortium name="Lawrence Berkeley National Laboratory"/>
            <person name="Mondo S.J."/>
            <person name="Hensen N."/>
            <person name="Bonometti L."/>
            <person name="Westerberg I."/>
            <person name="Brannstrom I.O."/>
            <person name="Guillou S."/>
            <person name="Cros-Aarteil S."/>
            <person name="Calhoun S."/>
            <person name="Haridas S."/>
            <person name="Kuo A."/>
            <person name="Pangilinan J."/>
            <person name="Riley R."/>
            <person name="Labutti K."/>
            <person name="Andreopoulos B."/>
            <person name="Lipzen A."/>
            <person name="Chen C."/>
            <person name="Yanf M."/>
            <person name="Daum C."/>
            <person name="Ng V."/>
            <person name="Clum A."/>
            <person name="Steindorff A."/>
            <person name="Ohm R."/>
            <person name="Martin F."/>
            <person name="Silar P."/>
            <person name="Natvig D."/>
            <person name="Lalanne C."/>
            <person name="Gautier V."/>
            <person name="Ament-Velasquez S.L."/>
            <person name="Kruys A."/>
            <person name="Hutchinson M.I."/>
            <person name="Powell A.J."/>
            <person name="Barry K."/>
            <person name="Miller A.N."/>
            <person name="Grigoriev I.V."/>
            <person name="Debuchy R."/>
            <person name="Gladieux P."/>
            <person name="Thoren M.H."/>
            <person name="Johannesson H."/>
        </authorList>
    </citation>
    <scope>NUCLEOTIDE SEQUENCE</scope>
    <source>
        <strain evidence="9">CBS 333.67</strain>
    </source>
</reference>